<comment type="caution">
    <text evidence="2">The sequence shown here is derived from an EMBL/GenBank/DDBJ whole genome shotgun (WGS) entry which is preliminary data.</text>
</comment>
<name>A0AAD7MD89_9AGAR</name>
<feature type="region of interest" description="Disordered" evidence="1">
    <location>
        <begin position="168"/>
        <end position="212"/>
    </location>
</feature>
<reference evidence="2" key="1">
    <citation type="submission" date="2023-03" db="EMBL/GenBank/DDBJ databases">
        <title>Massive genome expansion in bonnet fungi (Mycena s.s.) driven by repeated elements and novel gene families across ecological guilds.</title>
        <authorList>
            <consortium name="Lawrence Berkeley National Laboratory"/>
            <person name="Harder C.B."/>
            <person name="Miyauchi S."/>
            <person name="Viragh M."/>
            <person name="Kuo A."/>
            <person name="Thoen E."/>
            <person name="Andreopoulos B."/>
            <person name="Lu D."/>
            <person name="Skrede I."/>
            <person name="Drula E."/>
            <person name="Henrissat B."/>
            <person name="Morin E."/>
            <person name="Kohler A."/>
            <person name="Barry K."/>
            <person name="LaButti K."/>
            <person name="Morin E."/>
            <person name="Salamov A."/>
            <person name="Lipzen A."/>
            <person name="Mereny Z."/>
            <person name="Hegedus B."/>
            <person name="Baldrian P."/>
            <person name="Stursova M."/>
            <person name="Weitz H."/>
            <person name="Taylor A."/>
            <person name="Grigoriev I.V."/>
            <person name="Nagy L.G."/>
            <person name="Martin F."/>
            <person name="Kauserud H."/>
        </authorList>
    </citation>
    <scope>NUCLEOTIDE SEQUENCE</scope>
    <source>
        <strain evidence="2">CBHHK182m</strain>
    </source>
</reference>
<dbReference type="EMBL" id="JARKIB010000384">
    <property type="protein sequence ID" value="KAJ7711850.1"/>
    <property type="molecule type" value="Genomic_DNA"/>
</dbReference>
<evidence type="ECO:0000313" key="2">
    <source>
        <dbReference type="EMBL" id="KAJ7711850.1"/>
    </source>
</evidence>
<feature type="compositionally biased region" description="Polar residues" evidence="1">
    <location>
        <begin position="175"/>
        <end position="184"/>
    </location>
</feature>
<dbReference type="PANTHER" id="PTHR45786:SF74">
    <property type="entry name" value="ATP-DEPENDENT DNA HELICASE"/>
    <property type="match status" value="1"/>
</dbReference>
<keyword evidence="3" id="KW-1185">Reference proteome</keyword>
<dbReference type="AlphaFoldDB" id="A0AAD7MD89"/>
<evidence type="ECO:0000313" key="3">
    <source>
        <dbReference type="Proteomes" id="UP001215598"/>
    </source>
</evidence>
<evidence type="ECO:0008006" key="4">
    <source>
        <dbReference type="Google" id="ProtNLM"/>
    </source>
</evidence>
<sequence>MAERVAKSSLANPQFGMCCNHGKVVLAPLDALPADLENLFAEDSAQAKEFRKNIAQYNTALSFTSLGALLPNAGTQPTYAQLYIYEPRAALDHRMQNNTNLRCDTMEVLQRVISNNHQYAPLFRHAHEVLAEAADADDVSVRLRVAPGVHARRGNLPTADEVAVILPNDPRTTRHNPPSSQWTFVTDKRPPSRIRPSILPAPLPPWRERLAP</sequence>
<evidence type="ECO:0000256" key="1">
    <source>
        <dbReference type="SAM" id="MobiDB-lite"/>
    </source>
</evidence>
<dbReference type="Proteomes" id="UP001215598">
    <property type="component" value="Unassembled WGS sequence"/>
</dbReference>
<dbReference type="PANTHER" id="PTHR45786">
    <property type="entry name" value="DNA BINDING PROTEIN-LIKE"/>
    <property type="match status" value="1"/>
</dbReference>
<gene>
    <name evidence="2" type="ORF">B0H16DRAFT_1744794</name>
</gene>
<proteinExistence type="predicted"/>
<accession>A0AAD7MD89</accession>
<protein>
    <recommendedName>
        <fullName evidence="4">Helitron helicase-like domain-containing protein</fullName>
    </recommendedName>
</protein>
<organism evidence="2 3">
    <name type="scientific">Mycena metata</name>
    <dbReference type="NCBI Taxonomy" id="1033252"/>
    <lineage>
        <taxon>Eukaryota</taxon>
        <taxon>Fungi</taxon>
        <taxon>Dikarya</taxon>
        <taxon>Basidiomycota</taxon>
        <taxon>Agaricomycotina</taxon>
        <taxon>Agaricomycetes</taxon>
        <taxon>Agaricomycetidae</taxon>
        <taxon>Agaricales</taxon>
        <taxon>Marasmiineae</taxon>
        <taxon>Mycenaceae</taxon>
        <taxon>Mycena</taxon>
    </lineage>
</organism>